<sequence length="434" mass="50307">MNNELIISMKNKLDIMINENVFKDRYIILFGANNPGDEVISYLSKNNVMVDAIIDNNPINSGKKLLDVPIYKPNDLLKDYKENLLVLICSSYYFEMRAQLEKMGYIADKHIIRILDMNVGIEYSIEEDMFHRNLEFIFNAMKTYEAIQNKYGENKFIFLNPIRANGDVYITCRYLESYLEKFKINNYVLVVIGNGCYNVARLFGINNVEVVNQNEMDLLVRLQRFLRSAQIRIMTVQPYIMYTNFLNNIDGYKGLNFNDFFKYSLFELDDISKAKTPNIIYDGNKLKKLIKEFSLVKGKTVIISPYANSIPKLSWKFWINLVKRLNEAGYKVFTNSVGEREEIIPNTEPLFIDFFDIIDVLEYAGIFIGIRSGLCDILSTAKCKKIILYPDKACGFGKVIDVYGIRNMGFSEDIIEIEADDNIEVIIEQVLKNI</sequence>
<dbReference type="PATRIC" id="fig|931276.5.peg.4597"/>
<name>M1MK80_9CLOT</name>
<evidence type="ECO:0000313" key="1">
    <source>
        <dbReference type="EMBL" id="AGF58314.1"/>
    </source>
</evidence>
<gene>
    <name evidence="1" type="ORF">Cspa_c45610</name>
</gene>
<dbReference type="eggNOG" id="COG0859">
    <property type="taxonomic scope" value="Bacteria"/>
</dbReference>
<protein>
    <recommendedName>
        <fullName evidence="3">ADP-heptose:LPS heptosyltransferase</fullName>
    </recommendedName>
</protein>
<dbReference type="KEGG" id="csr:Cspa_c45610"/>
<dbReference type="OrthoDB" id="2005546at2"/>
<dbReference type="InterPro" id="IPR029063">
    <property type="entry name" value="SAM-dependent_MTases_sf"/>
</dbReference>
<dbReference type="AlphaFoldDB" id="M1MK80"/>
<dbReference type="SUPFAM" id="SSF53335">
    <property type="entry name" value="S-adenosyl-L-methionine-dependent methyltransferases"/>
    <property type="match status" value="1"/>
</dbReference>
<dbReference type="HOGENOM" id="CLU_631214_0_0_9"/>
<proteinExistence type="predicted"/>
<reference evidence="1 2" key="1">
    <citation type="submission" date="2013-02" db="EMBL/GenBank/DDBJ databases">
        <title>Genome sequence of Clostridium saccharoperbutylacetonicum N1-4(HMT).</title>
        <authorList>
            <person name="Poehlein A."/>
            <person name="Daniel R."/>
        </authorList>
    </citation>
    <scope>NUCLEOTIDE SEQUENCE [LARGE SCALE GENOMIC DNA]</scope>
    <source>
        <strain evidence="2">N1-4(HMT)</strain>
    </source>
</reference>
<keyword evidence="2" id="KW-1185">Reference proteome</keyword>
<accession>M1MK80</accession>
<evidence type="ECO:0000313" key="2">
    <source>
        <dbReference type="Proteomes" id="UP000011728"/>
    </source>
</evidence>
<organism evidence="1 2">
    <name type="scientific">Clostridium saccharoperbutylacetonicum N1-4(HMT)</name>
    <dbReference type="NCBI Taxonomy" id="931276"/>
    <lineage>
        <taxon>Bacteria</taxon>
        <taxon>Bacillati</taxon>
        <taxon>Bacillota</taxon>
        <taxon>Clostridia</taxon>
        <taxon>Eubacteriales</taxon>
        <taxon>Clostridiaceae</taxon>
        <taxon>Clostridium</taxon>
    </lineage>
</organism>
<dbReference type="Proteomes" id="UP000011728">
    <property type="component" value="Chromosome"/>
</dbReference>
<dbReference type="EMBL" id="CP004121">
    <property type="protein sequence ID" value="AGF58314.1"/>
    <property type="molecule type" value="Genomic_DNA"/>
</dbReference>
<evidence type="ECO:0008006" key="3">
    <source>
        <dbReference type="Google" id="ProtNLM"/>
    </source>
</evidence>